<feature type="region of interest" description="Disordered" evidence="1">
    <location>
        <begin position="173"/>
        <end position="201"/>
    </location>
</feature>
<dbReference type="Proteomes" id="UP000478052">
    <property type="component" value="Unassembled WGS sequence"/>
</dbReference>
<sequence length="228" mass="26134">MIITVEFKGQDHQVFVPDKMCTFLQNDAEQLNKYILHILENNMSKQTDKFPLQGARKSGTGSLFDITLDEDPTVDDYEDDNENLEALINTDNSVTEIPEDNTSSSPSMLVYINKTAIQCENKWKNLRKLYLKKQRNKKATSSGQCAFYFEFDRIYKEEPSFTPVALAGNLIQEESAKNDNSDDNQTEYTPPSKKRKTDSLSNMHLFLEKKKKAVEKGIKNQSSCKNNH</sequence>
<comment type="caution">
    <text evidence="2">The sequence shown here is derived from an EMBL/GenBank/DDBJ whole genome shotgun (WGS) entry which is preliminary data.</text>
</comment>
<evidence type="ECO:0000256" key="1">
    <source>
        <dbReference type="SAM" id="MobiDB-lite"/>
    </source>
</evidence>
<dbReference type="OrthoDB" id="6781290at2759"/>
<reference evidence="2 3" key="1">
    <citation type="submission" date="2019-08" db="EMBL/GenBank/DDBJ databases">
        <title>Whole genome of Aphis craccivora.</title>
        <authorList>
            <person name="Voronova N.V."/>
            <person name="Shulinski R.S."/>
            <person name="Bandarenka Y.V."/>
            <person name="Zhorov D.G."/>
            <person name="Warner D."/>
        </authorList>
    </citation>
    <scope>NUCLEOTIDE SEQUENCE [LARGE SCALE GENOMIC DNA]</scope>
    <source>
        <strain evidence="2">180601</strain>
        <tissue evidence="2">Whole Body</tissue>
    </source>
</reference>
<gene>
    <name evidence="2" type="ORF">FWK35_00008562</name>
</gene>
<dbReference type="AlphaFoldDB" id="A0A6G0ZIX8"/>
<name>A0A6G0ZIX8_APHCR</name>
<evidence type="ECO:0000313" key="3">
    <source>
        <dbReference type="Proteomes" id="UP000478052"/>
    </source>
</evidence>
<keyword evidence="3" id="KW-1185">Reference proteome</keyword>
<organism evidence="2 3">
    <name type="scientific">Aphis craccivora</name>
    <name type="common">Cowpea aphid</name>
    <dbReference type="NCBI Taxonomy" id="307492"/>
    <lineage>
        <taxon>Eukaryota</taxon>
        <taxon>Metazoa</taxon>
        <taxon>Ecdysozoa</taxon>
        <taxon>Arthropoda</taxon>
        <taxon>Hexapoda</taxon>
        <taxon>Insecta</taxon>
        <taxon>Pterygota</taxon>
        <taxon>Neoptera</taxon>
        <taxon>Paraneoptera</taxon>
        <taxon>Hemiptera</taxon>
        <taxon>Sternorrhyncha</taxon>
        <taxon>Aphidomorpha</taxon>
        <taxon>Aphidoidea</taxon>
        <taxon>Aphididae</taxon>
        <taxon>Aphidini</taxon>
        <taxon>Aphis</taxon>
        <taxon>Aphis</taxon>
    </lineage>
</organism>
<proteinExistence type="predicted"/>
<evidence type="ECO:0000313" key="2">
    <source>
        <dbReference type="EMBL" id="KAF0770936.1"/>
    </source>
</evidence>
<accession>A0A6G0ZIX8</accession>
<dbReference type="EMBL" id="VUJU01000363">
    <property type="protein sequence ID" value="KAF0770936.1"/>
    <property type="molecule type" value="Genomic_DNA"/>
</dbReference>
<protein>
    <submittedName>
        <fullName evidence="2">Trihelix transcription factor GTL2-like</fullName>
    </submittedName>
</protein>